<sequence>MVCNWVDRTFLPFNQRPMHETAALECRLIEPDADKRYPLDFHQDELGDSGDKSLALRGGWVEYAQHQIATGIARRTGLSFLREIPKHTPLADRSGVGTPNSRVEPVCHGIF</sequence>
<organism evidence="1 2">
    <name type="scientific">Methylocaldum marinum</name>
    <dbReference type="NCBI Taxonomy" id="1432792"/>
    <lineage>
        <taxon>Bacteria</taxon>
        <taxon>Pseudomonadati</taxon>
        <taxon>Pseudomonadota</taxon>
        <taxon>Gammaproteobacteria</taxon>
        <taxon>Methylococcales</taxon>
        <taxon>Methylococcaceae</taxon>
        <taxon>Methylocaldum</taxon>
    </lineage>
</organism>
<dbReference type="EMBL" id="AP017928">
    <property type="protein sequence ID" value="BBA33705.1"/>
    <property type="molecule type" value="Genomic_DNA"/>
</dbReference>
<dbReference type="Proteomes" id="UP000266313">
    <property type="component" value="Chromosome"/>
</dbReference>
<dbReference type="AlphaFoldDB" id="A0A250KPW2"/>
<protein>
    <submittedName>
        <fullName evidence="1">Uncharacterized protein</fullName>
    </submittedName>
</protein>
<name>A0A250KPW2_9GAMM</name>
<gene>
    <name evidence="1" type="ORF">sS8_1748</name>
</gene>
<accession>A0A250KPW2</accession>
<reference evidence="1 2" key="1">
    <citation type="submission" date="2016-12" db="EMBL/GenBank/DDBJ databases">
        <title>Genome sequencing of Methylocaldum marinum.</title>
        <authorList>
            <person name="Takeuchi M."/>
            <person name="Kamagata Y."/>
            <person name="Hiraoka S."/>
            <person name="Oshima K."/>
            <person name="Hattori M."/>
            <person name="Iwasaki W."/>
        </authorList>
    </citation>
    <scope>NUCLEOTIDE SEQUENCE [LARGE SCALE GENOMIC DNA]</scope>
    <source>
        <strain evidence="1 2">S8</strain>
    </source>
</reference>
<evidence type="ECO:0000313" key="1">
    <source>
        <dbReference type="EMBL" id="BBA33705.1"/>
    </source>
</evidence>
<keyword evidence="2" id="KW-1185">Reference proteome</keyword>
<proteinExistence type="predicted"/>
<dbReference type="KEGG" id="mmai:sS8_1748"/>
<evidence type="ECO:0000313" key="2">
    <source>
        <dbReference type="Proteomes" id="UP000266313"/>
    </source>
</evidence>